<keyword evidence="3" id="KW-1185">Reference proteome</keyword>
<reference evidence="2 3" key="1">
    <citation type="submission" date="2024-03" db="EMBL/GenBank/DDBJ databases">
        <title>High-quality draft genome sequence of Oceanobacter sp. wDCs-4.</title>
        <authorList>
            <person name="Dong C."/>
        </authorList>
    </citation>
    <scope>NUCLEOTIDE SEQUENCE [LARGE SCALE GENOMIC DNA]</scope>
    <source>
        <strain evidence="3">wDCs-4</strain>
    </source>
</reference>
<feature type="chain" id="PRO_5046520729" evidence="1">
    <location>
        <begin position="26"/>
        <end position="281"/>
    </location>
</feature>
<dbReference type="InterPro" id="IPR021241">
    <property type="entry name" value="CsiV"/>
</dbReference>
<dbReference type="Pfam" id="PF10972">
    <property type="entry name" value="CsiV"/>
    <property type="match status" value="1"/>
</dbReference>
<proteinExistence type="predicted"/>
<gene>
    <name evidence="2" type="ORF">WG929_05560</name>
</gene>
<evidence type="ECO:0000256" key="1">
    <source>
        <dbReference type="SAM" id="SignalP"/>
    </source>
</evidence>
<keyword evidence="1" id="KW-0732">Signal</keyword>
<organism evidence="2 3">
    <name type="scientific">Oceanobacter antarcticus</name>
    <dbReference type="NCBI Taxonomy" id="3133425"/>
    <lineage>
        <taxon>Bacteria</taxon>
        <taxon>Pseudomonadati</taxon>
        <taxon>Pseudomonadota</taxon>
        <taxon>Gammaproteobacteria</taxon>
        <taxon>Oceanospirillales</taxon>
        <taxon>Oceanospirillaceae</taxon>
        <taxon>Oceanobacter</taxon>
    </lineage>
</organism>
<dbReference type="RefSeq" id="WP_416205234.1">
    <property type="nucleotide sequence ID" value="NZ_JBBKTX010000005.1"/>
</dbReference>
<comment type="caution">
    <text evidence="2">The sequence shown here is derived from an EMBL/GenBank/DDBJ whole genome shotgun (WGS) entry which is preliminary data.</text>
</comment>
<feature type="signal peptide" evidence="1">
    <location>
        <begin position="1"/>
        <end position="25"/>
    </location>
</feature>
<protein>
    <submittedName>
        <fullName evidence="2">CsiV family protein</fullName>
    </submittedName>
</protein>
<evidence type="ECO:0000313" key="2">
    <source>
        <dbReference type="EMBL" id="MFK4751873.1"/>
    </source>
</evidence>
<name>A0ABW8NFY5_9GAMM</name>
<sequence length="281" mass="31895">MNLFHSAQMALFLSLATLLSFPASADNRQPFGDNWYRAEVMLVAYRNASDIDQEHWPKIIINSESIFPAPTTRPKRFNPVVALYRYRQLQRQWLAALKLPIVMSDELWQPLAPLSTLQLKREANRIDPQADMDVVWHQSWLEPVQDDAGVIVHAVNLTDSGEPEIQITGGFSLYLSRYLHISTDLHVQHLSSQMPTDPQLKTLNSSLANTSTTSFPVIQATEAPLTIHGRYPIRATEVRQKRRMRSKELHYIDHPMLGIVVILTPVEFPDLTAEAALDPQG</sequence>
<dbReference type="Proteomes" id="UP001620597">
    <property type="component" value="Unassembled WGS sequence"/>
</dbReference>
<accession>A0ABW8NFY5</accession>
<evidence type="ECO:0000313" key="3">
    <source>
        <dbReference type="Proteomes" id="UP001620597"/>
    </source>
</evidence>
<dbReference type="EMBL" id="JBBKTX010000005">
    <property type="protein sequence ID" value="MFK4751873.1"/>
    <property type="molecule type" value="Genomic_DNA"/>
</dbReference>